<protein>
    <recommendedName>
        <fullName evidence="3">Glycopeptide</fullName>
    </recommendedName>
</protein>
<name>A0A2G8SFF9_9APHY</name>
<organism evidence="1 2">
    <name type="scientific">Ganoderma sinense ZZ0214-1</name>
    <dbReference type="NCBI Taxonomy" id="1077348"/>
    <lineage>
        <taxon>Eukaryota</taxon>
        <taxon>Fungi</taxon>
        <taxon>Dikarya</taxon>
        <taxon>Basidiomycota</taxon>
        <taxon>Agaricomycotina</taxon>
        <taxon>Agaricomycetes</taxon>
        <taxon>Polyporales</taxon>
        <taxon>Polyporaceae</taxon>
        <taxon>Ganoderma</taxon>
    </lineage>
</organism>
<reference evidence="1 2" key="1">
    <citation type="journal article" date="2015" name="Sci. Rep.">
        <title>Chromosome-level genome map provides insights into diverse defense mechanisms in the medicinal fungus Ganoderma sinense.</title>
        <authorList>
            <person name="Zhu Y."/>
            <person name="Xu J."/>
            <person name="Sun C."/>
            <person name="Zhou S."/>
            <person name="Xu H."/>
            <person name="Nelson D.R."/>
            <person name="Qian J."/>
            <person name="Song J."/>
            <person name="Luo H."/>
            <person name="Xiang L."/>
            <person name="Li Y."/>
            <person name="Xu Z."/>
            <person name="Ji A."/>
            <person name="Wang L."/>
            <person name="Lu S."/>
            <person name="Hayward A."/>
            <person name="Sun W."/>
            <person name="Li X."/>
            <person name="Schwartz D.C."/>
            <person name="Wang Y."/>
            <person name="Chen S."/>
        </authorList>
    </citation>
    <scope>NUCLEOTIDE SEQUENCE [LARGE SCALE GENOMIC DNA]</scope>
    <source>
        <strain evidence="1 2">ZZ0214-1</strain>
    </source>
</reference>
<evidence type="ECO:0008006" key="3">
    <source>
        <dbReference type="Google" id="ProtNLM"/>
    </source>
</evidence>
<dbReference type="EMBL" id="AYKW01000011">
    <property type="protein sequence ID" value="PIL32328.1"/>
    <property type="molecule type" value="Genomic_DNA"/>
</dbReference>
<accession>A0A2G8SFF9</accession>
<proteinExistence type="predicted"/>
<evidence type="ECO:0000313" key="1">
    <source>
        <dbReference type="EMBL" id="PIL32328.1"/>
    </source>
</evidence>
<comment type="caution">
    <text evidence="1">The sequence shown here is derived from an EMBL/GenBank/DDBJ whole genome shotgun (WGS) entry which is preliminary data.</text>
</comment>
<sequence length="194" mass="19774">MQTDLKSRHRVEVAALISPSIDSLGLPHPTPSVMDAKSLAMSLATIVGLILSVRGETHTIHFVNQCGFGTPTLVSDGVILPTGADVTVNGPINAVAYLQTGSCSLNGENCTTVDISLANANPSDPGSGSSVAIDLFPPHSYSAPTGFGYYNGCDGTGEDCTNPNCGLPGVPPSGGPTPIVCTTDNVNIAITFCD</sequence>
<dbReference type="Proteomes" id="UP000230002">
    <property type="component" value="Unassembled WGS sequence"/>
</dbReference>
<dbReference type="AlphaFoldDB" id="A0A2G8SFF9"/>
<dbReference type="OrthoDB" id="3342934at2759"/>
<dbReference type="STRING" id="1077348.A0A2G8SFF9"/>
<evidence type="ECO:0000313" key="2">
    <source>
        <dbReference type="Proteomes" id="UP000230002"/>
    </source>
</evidence>
<gene>
    <name evidence="1" type="ORF">GSI_05574</name>
</gene>
<keyword evidence="2" id="KW-1185">Reference proteome</keyword>